<dbReference type="HOGENOM" id="CLU_045718_1_0_1"/>
<evidence type="ECO:0000256" key="9">
    <source>
        <dbReference type="ARBA" id="ARBA00046271"/>
    </source>
</evidence>
<evidence type="ECO:0000256" key="2">
    <source>
        <dbReference type="ARBA" id="ARBA00022448"/>
    </source>
</evidence>
<dbReference type="PANTHER" id="PTHR23058:SF0">
    <property type="entry name" value="PEROXISOMAL MEMBRANE PROTEIN PEX14"/>
    <property type="match status" value="1"/>
</dbReference>
<sequence length="286" mass="31478">MDPQRAELMQQAISFLSDPHTRSSTLVQRIQFLESRGLTGDEITRAITIANQSIVNGGQVPYTAGPATLPGQNPVHVPWDWRDYFIAAVVSGSALFGAYAIAKNYMFPHLKPPTVSAYEADKEALTAQFEAAEQILKEMQAETQAMKATLEEQREKVDTAVQEVTEAVEEMRKGETEVRDEMREIRAEVNNMQEMLPKMLERVKDQERLSYGELQQELKSLKALLLSSRDANTSAATTSIFSQIGKKPSIPAWQLAQSSSASSTPVPTPPSGLTTTATSDEQVTSS</sequence>
<dbReference type="OMA" id="YNQWQPP"/>
<evidence type="ECO:0000256" key="8">
    <source>
        <dbReference type="ARBA" id="ARBA00029691"/>
    </source>
</evidence>
<protein>
    <recommendedName>
        <fullName evidence="7 10">Peroxisomal membrane protein PEX14</fullName>
    </recommendedName>
    <alternativeName>
        <fullName evidence="8 10">Peroxin-14</fullName>
    </alternativeName>
</protein>
<dbReference type="OrthoDB" id="5549158at2759"/>
<name>G4TSS4_SERID</name>
<comment type="caution">
    <text evidence="14">The sequence shown here is derived from an EMBL/GenBank/DDBJ whole genome shotgun (WGS) entry which is preliminary data.</text>
</comment>
<evidence type="ECO:0000256" key="1">
    <source>
        <dbReference type="ARBA" id="ARBA00005443"/>
    </source>
</evidence>
<feature type="compositionally biased region" description="Polar residues" evidence="12">
    <location>
        <begin position="277"/>
        <end position="286"/>
    </location>
</feature>
<evidence type="ECO:0000256" key="4">
    <source>
        <dbReference type="ARBA" id="ARBA00023010"/>
    </source>
</evidence>
<evidence type="ECO:0000313" key="15">
    <source>
        <dbReference type="Proteomes" id="UP000007148"/>
    </source>
</evidence>
<feature type="domain" description="Peroxisome membrane anchor protein Pex14p N-terminal" evidence="13">
    <location>
        <begin position="5"/>
        <end position="47"/>
    </location>
</feature>
<dbReference type="GO" id="GO:1990429">
    <property type="term" value="C:peroxisomal importomer complex"/>
    <property type="evidence" value="ECO:0007669"/>
    <property type="project" value="TreeGrafter"/>
</dbReference>
<dbReference type="GO" id="GO:0016560">
    <property type="term" value="P:protein import into peroxisome matrix, docking"/>
    <property type="evidence" value="ECO:0007669"/>
    <property type="project" value="UniProtKB-UniRule"/>
</dbReference>
<feature type="coiled-coil region" evidence="11">
    <location>
        <begin position="115"/>
        <end position="224"/>
    </location>
</feature>
<dbReference type="FunCoup" id="G4TSS4">
    <property type="interactions" value="17"/>
</dbReference>
<gene>
    <name evidence="14" type="ORF">PIIN_08320</name>
</gene>
<dbReference type="GO" id="GO:0005778">
    <property type="term" value="C:peroxisomal membrane"/>
    <property type="evidence" value="ECO:0007669"/>
    <property type="project" value="UniProtKB-SubCell"/>
</dbReference>
<organism evidence="14 15">
    <name type="scientific">Serendipita indica (strain DSM 11827)</name>
    <name type="common">Root endophyte fungus</name>
    <name type="synonym">Piriformospora indica</name>
    <dbReference type="NCBI Taxonomy" id="1109443"/>
    <lineage>
        <taxon>Eukaryota</taxon>
        <taxon>Fungi</taxon>
        <taxon>Dikarya</taxon>
        <taxon>Basidiomycota</taxon>
        <taxon>Agaricomycotina</taxon>
        <taxon>Agaricomycetes</taxon>
        <taxon>Sebacinales</taxon>
        <taxon>Serendipitaceae</taxon>
        <taxon>Serendipita</taxon>
    </lineage>
</organism>
<keyword evidence="5 10" id="KW-0472">Membrane</keyword>
<keyword evidence="3 10" id="KW-0653">Protein transport</keyword>
<evidence type="ECO:0000256" key="12">
    <source>
        <dbReference type="SAM" id="MobiDB-lite"/>
    </source>
</evidence>
<evidence type="ECO:0000256" key="3">
    <source>
        <dbReference type="ARBA" id="ARBA00022927"/>
    </source>
</evidence>
<keyword evidence="6 10" id="KW-0576">Peroxisome</keyword>
<dbReference type="eggNOG" id="KOG2629">
    <property type="taxonomic scope" value="Eukaryota"/>
</dbReference>
<proteinExistence type="inferred from homology"/>
<dbReference type="InParanoid" id="G4TSS4"/>
<evidence type="ECO:0000313" key="14">
    <source>
        <dbReference type="EMBL" id="CCA74367.1"/>
    </source>
</evidence>
<comment type="subcellular location">
    <subcellularLocation>
        <location evidence="9 10">Peroxisome membrane</location>
    </subcellularLocation>
</comment>
<keyword evidence="4" id="KW-0811">Translocation</keyword>
<reference evidence="14 15" key="1">
    <citation type="journal article" date="2011" name="PLoS Pathog.">
        <title>Endophytic Life Strategies Decoded by Genome and Transcriptome Analyses of the Mutualistic Root Symbiont Piriformospora indica.</title>
        <authorList>
            <person name="Zuccaro A."/>
            <person name="Lahrmann U."/>
            <person name="Guldener U."/>
            <person name="Langen G."/>
            <person name="Pfiffi S."/>
            <person name="Biedenkopf D."/>
            <person name="Wong P."/>
            <person name="Samans B."/>
            <person name="Grimm C."/>
            <person name="Basiewicz M."/>
            <person name="Murat C."/>
            <person name="Martin F."/>
            <person name="Kogel K.H."/>
        </authorList>
    </citation>
    <scope>NUCLEOTIDE SEQUENCE [LARGE SCALE GENOMIC DNA]</scope>
    <source>
        <strain evidence="14 15">DSM 11827</strain>
    </source>
</reference>
<accession>G4TSS4</accession>
<evidence type="ECO:0000256" key="5">
    <source>
        <dbReference type="ARBA" id="ARBA00023136"/>
    </source>
</evidence>
<evidence type="ECO:0000256" key="6">
    <source>
        <dbReference type="ARBA" id="ARBA00023140"/>
    </source>
</evidence>
<dbReference type="AlphaFoldDB" id="G4TSS4"/>
<dbReference type="InterPro" id="IPR036388">
    <property type="entry name" value="WH-like_DNA-bd_sf"/>
</dbReference>
<keyword evidence="2 10" id="KW-0813">Transport</keyword>
<evidence type="ECO:0000256" key="11">
    <source>
        <dbReference type="SAM" id="Coils"/>
    </source>
</evidence>
<comment type="function">
    <text evidence="10">Component of the PEX13-PEX14 docking complex, a translocon channel that specifically mediates the import of peroxisomal cargo proteins bound to PEX5 receptor. The PEX13-PEX14 docking complex forms a large import pore which can be opened to a diameter of about 9 nm. Mechanistically, PEX5 receptor along with cargo proteins associates with the PEX14 subunit of the PEX13-PEX14 docking complex in the cytosol, leading to the insertion of the receptor into the organelle membrane with the concomitant translocation of the cargo into the peroxisome matrix.</text>
</comment>
<feature type="region of interest" description="Disordered" evidence="12">
    <location>
        <begin position="253"/>
        <end position="286"/>
    </location>
</feature>
<dbReference type="GO" id="GO:0005102">
    <property type="term" value="F:signaling receptor binding"/>
    <property type="evidence" value="ECO:0007669"/>
    <property type="project" value="TreeGrafter"/>
</dbReference>
<evidence type="ECO:0000256" key="10">
    <source>
        <dbReference type="RuleBase" id="RU367032"/>
    </source>
</evidence>
<dbReference type="EMBL" id="CAFZ01000306">
    <property type="protein sequence ID" value="CCA74367.1"/>
    <property type="molecule type" value="Genomic_DNA"/>
</dbReference>
<keyword evidence="15" id="KW-1185">Reference proteome</keyword>
<dbReference type="Gene3D" id="1.10.10.10">
    <property type="entry name" value="Winged helix-like DNA-binding domain superfamily/Winged helix DNA-binding domain"/>
    <property type="match status" value="1"/>
</dbReference>
<evidence type="ECO:0000259" key="13">
    <source>
        <dbReference type="Pfam" id="PF04695"/>
    </source>
</evidence>
<dbReference type="Proteomes" id="UP000007148">
    <property type="component" value="Unassembled WGS sequence"/>
</dbReference>
<keyword evidence="11" id="KW-0175">Coiled coil</keyword>
<comment type="similarity">
    <text evidence="1 10">Belongs to the peroxin-14 family.</text>
</comment>
<dbReference type="InterPro" id="IPR025655">
    <property type="entry name" value="PEX14"/>
</dbReference>
<dbReference type="STRING" id="1109443.G4TSS4"/>
<dbReference type="Pfam" id="PF04695">
    <property type="entry name" value="Pex14_N"/>
    <property type="match status" value="1"/>
</dbReference>
<feature type="compositionally biased region" description="Low complexity" evidence="12">
    <location>
        <begin position="258"/>
        <end position="276"/>
    </location>
</feature>
<evidence type="ECO:0000256" key="7">
    <source>
        <dbReference type="ARBA" id="ARBA00029502"/>
    </source>
</evidence>
<dbReference type="InterPro" id="IPR006785">
    <property type="entry name" value="Pex14_N"/>
</dbReference>
<dbReference type="PANTHER" id="PTHR23058">
    <property type="entry name" value="PEROXISOMAL MEMBRANE PROTEIN PEX14"/>
    <property type="match status" value="1"/>
</dbReference>